<dbReference type="GO" id="GO:0005975">
    <property type="term" value="P:carbohydrate metabolic process"/>
    <property type="evidence" value="ECO:0007669"/>
    <property type="project" value="UniProtKB-ARBA"/>
</dbReference>
<dbReference type="EMBL" id="LSFL01000035">
    <property type="protein sequence ID" value="OBY63582.1"/>
    <property type="molecule type" value="Genomic_DNA"/>
</dbReference>
<protein>
    <recommendedName>
        <fullName evidence="3">LamG-like jellyroll fold domain-containing protein</fullName>
    </recommendedName>
</protein>
<dbReference type="InterPro" id="IPR013320">
    <property type="entry name" value="ConA-like_dom_sf"/>
</dbReference>
<dbReference type="KEGG" id="prn:BW723_03380"/>
<dbReference type="AlphaFoldDB" id="A0A1B8TVH9"/>
<dbReference type="Pfam" id="PF13385">
    <property type="entry name" value="Laminin_G_3"/>
    <property type="match status" value="1"/>
</dbReference>
<dbReference type="Gene3D" id="2.60.120.200">
    <property type="match status" value="1"/>
</dbReference>
<dbReference type="SUPFAM" id="SSF49899">
    <property type="entry name" value="Concanavalin A-like lectins/glucanases"/>
    <property type="match status" value="1"/>
</dbReference>
<sequence>MKFNFSILFFILFLIFGCKHSSEKKGISNQFTEWIVADLLEEKSENVVINGNPKLVDYPYGKAVNFNGVDDALFLDQMPLKGATSFTIEMVFNPSDIEAPFEQRILHLGEVSKDRMLLEIRAVENNWYFDGFVASGNNKRALIDEKLIHPLGQWYHVALVITPNSITTYVNGKKELEDVFSFKPINTGKSSLGVRLNKRSWFKGSIFKVRISPKALQPNNFISLEKLIK</sequence>
<dbReference type="PROSITE" id="PS51257">
    <property type="entry name" value="PROKAR_LIPOPROTEIN"/>
    <property type="match status" value="1"/>
</dbReference>
<organism evidence="1 2">
    <name type="scientific">Polaribacter reichenbachii</name>
    <dbReference type="NCBI Taxonomy" id="996801"/>
    <lineage>
        <taxon>Bacteria</taxon>
        <taxon>Pseudomonadati</taxon>
        <taxon>Bacteroidota</taxon>
        <taxon>Flavobacteriia</taxon>
        <taxon>Flavobacteriales</taxon>
        <taxon>Flavobacteriaceae</taxon>
    </lineage>
</organism>
<evidence type="ECO:0000313" key="1">
    <source>
        <dbReference type="EMBL" id="OBY63582.1"/>
    </source>
</evidence>
<reference evidence="2" key="1">
    <citation type="submission" date="2016-02" db="EMBL/GenBank/DDBJ databases">
        <title>Paenibacillus sp. LPB0068, isolated from Crassostrea gigas.</title>
        <authorList>
            <person name="Shin S.-K."/>
            <person name="Yi H."/>
        </authorList>
    </citation>
    <scope>NUCLEOTIDE SEQUENCE [LARGE SCALE GENOMIC DNA]</scope>
    <source>
        <strain evidence="2">KCTC 23969</strain>
    </source>
</reference>
<keyword evidence="2" id="KW-1185">Reference proteome</keyword>
<evidence type="ECO:0008006" key="3">
    <source>
        <dbReference type="Google" id="ProtNLM"/>
    </source>
</evidence>
<dbReference type="RefSeq" id="WP_068362279.1">
    <property type="nucleotide sequence ID" value="NZ_CP019337.1"/>
</dbReference>
<dbReference type="GO" id="GO:0004553">
    <property type="term" value="F:hydrolase activity, hydrolyzing O-glycosyl compounds"/>
    <property type="evidence" value="ECO:0007669"/>
    <property type="project" value="UniProtKB-ARBA"/>
</dbReference>
<dbReference type="Proteomes" id="UP000092612">
    <property type="component" value="Unassembled WGS sequence"/>
</dbReference>
<accession>A0A1B8TVH9</accession>
<evidence type="ECO:0000313" key="2">
    <source>
        <dbReference type="Proteomes" id="UP000092612"/>
    </source>
</evidence>
<comment type="caution">
    <text evidence="1">The sequence shown here is derived from an EMBL/GenBank/DDBJ whole genome shotgun (WGS) entry which is preliminary data.</text>
</comment>
<gene>
    <name evidence="1" type="ORF">LPB301_12320</name>
</gene>
<dbReference type="STRING" id="996801.BW723_03380"/>
<dbReference type="OrthoDB" id="851894at2"/>
<name>A0A1B8TVH9_9FLAO</name>
<proteinExistence type="predicted"/>